<evidence type="ECO:0000256" key="1">
    <source>
        <dbReference type="SAM" id="MobiDB-lite"/>
    </source>
</evidence>
<feature type="domain" description="Nuclease associated modular" evidence="3">
    <location>
        <begin position="41"/>
        <end position="65"/>
    </location>
</feature>
<reference evidence="4" key="1">
    <citation type="journal article" date="2015" name="Nature">
        <title>Complex archaea that bridge the gap between prokaryotes and eukaryotes.</title>
        <authorList>
            <person name="Spang A."/>
            <person name="Saw J.H."/>
            <person name="Jorgensen S.L."/>
            <person name="Zaremba-Niedzwiedzka K."/>
            <person name="Martijn J."/>
            <person name="Lind A.E."/>
            <person name="van Eijk R."/>
            <person name="Schleper C."/>
            <person name="Guy L."/>
            <person name="Ettema T.J."/>
        </authorList>
    </citation>
    <scope>NUCLEOTIDE SEQUENCE</scope>
</reference>
<dbReference type="GO" id="GO:0008270">
    <property type="term" value="F:zinc ion binding"/>
    <property type="evidence" value="ECO:0007669"/>
    <property type="project" value="InterPro"/>
</dbReference>
<accession>A0A0F9GPS0</accession>
<organism evidence="4">
    <name type="scientific">marine sediment metagenome</name>
    <dbReference type="NCBI Taxonomy" id="412755"/>
    <lineage>
        <taxon>unclassified sequences</taxon>
        <taxon>metagenomes</taxon>
        <taxon>ecological metagenomes</taxon>
    </lineage>
</organism>
<name>A0A0F9GPS0_9ZZZZ</name>
<gene>
    <name evidence="4" type="ORF">LCGC14_2094870</name>
</gene>
<evidence type="ECO:0000313" key="4">
    <source>
        <dbReference type="EMBL" id="KKL71440.1"/>
    </source>
</evidence>
<dbReference type="InterPro" id="IPR003611">
    <property type="entry name" value="NUMOD3"/>
</dbReference>
<dbReference type="GO" id="GO:0004519">
    <property type="term" value="F:endonuclease activity"/>
    <property type="evidence" value="ECO:0007669"/>
    <property type="project" value="InterPro"/>
</dbReference>
<feature type="region of interest" description="Disordered" evidence="1">
    <location>
        <begin position="61"/>
        <end position="86"/>
    </location>
</feature>
<dbReference type="AlphaFoldDB" id="A0A0F9GPS0"/>
<comment type="caution">
    <text evidence="4">The sequence shown here is derived from an EMBL/GenBank/DDBJ whole genome shotgun (WGS) entry which is preliminary data.</text>
</comment>
<evidence type="ECO:0008006" key="5">
    <source>
        <dbReference type="Google" id="ProtNLM"/>
    </source>
</evidence>
<evidence type="ECO:0000259" key="3">
    <source>
        <dbReference type="Pfam" id="PF07460"/>
    </source>
</evidence>
<dbReference type="InterPro" id="IPR002711">
    <property type="entry name" value="HNH"/>
</dbReference>
<proteinExistence type="predicted"/>
<sequence>MHTQEHSEKTKRKISEVKKGKRCSIETEFKKGKPSWNKGIKLSGDHIIKLSESHKGQISWNKGKKCPQISKGQIGRKRPDMEGENNWNWKGGITPELKLLRSIAKYQIWRNAVFLRDNFTCQDCGLRSGNGKAVHLEAHHIKSFAECSGLRFDINNGITYCVGCHVKNDGFRRIKNVA</sequence>
<dbReference type="Pfam" id="PF01844">
    <property type="entry name" value="HNH"/>
    <property type="match status" value="1"/>
</dbReference>
<dbReference type="EMBL" id="LAZR01025592">
    <property type="protein sequence ID" value="KKL71440.1"/>
    <property type="molecule type" value="Genomic_DNA"/>
</dbReference>
<feature type="domain" description="Nuclease associated modular" evidence="3">
    <location>
        <begin position="6"/>
        <end position="21"/>
    </location>
</feature>
<evidence type="ECO:0000259" key="2">
    <source>
        <dbReference type="Pfam" id="PF01844"/>
    </source>
</evidence>
<protein>
    <recommendedName>
        <fullName evidence="5">HNH nuclease domain-containing protein</fullName>
    </recommendedName>
</protein>
<dbReference type="Pfam" id="PF07460">
    <property type="entry name" value="NUMOD3"/>
    <property type="match status" value="2"/>
</dbReference>
<dbReference type="GO" id="GO:0003677">
    <property type="term" value="F:DNA binding"/>
    <property type="evidence" value="ECO:0007669"/>
    <property type="project" value="InterPro"/>
</dbReference>
<feature type="domain" description="HNH" evidence="2">
    <location>
        <begin position="121"/>
        <end position="168"/>
    </location>
</feature>